<dbReference type="GO" id="GO:0005509">
    <property type="term" value="F:calcium ion binding"/>
    <property type="evidence" value="ECO:0007669"/>
    <property type="project" value="InterPro"/>
</dbReference>
<evidence type="ECO:0000256" key="2">
    <source>
        <dbReference type="ARBA" id="ARBA00022837"/>
    </source>
</evidence>
<dbReference type="EMBL" id="CAUJNA010003268">
    <property type="protein sequence ID" value="CAJ1397518.1"/>
    <property type="molecule type" value="Genomic_DNA"/>
</dbReference>
<keyword evidence="1" id="KW-0677">Repeat</keyword>
<dbReference type="SMART" id="SM00054">
    <property type="entry name" value="EFh"/>
    <property type="match status" value="7"/>
</dbReference>
<protein>
    <recommendedName>
        <fullName evidence="3">EF-hand domain-containing protein</fullName>
    </recommendedName>
</protein>
<evidence type="ECO:0000313" key="4">
    <source>
        <dbReference type="EMBL" id="CAJ1397518.1"/>
    </source>
</evidence>
<keyword evidence="5" id="KW-1185">Reference proteome</keyword>
<evidence type="ECO:0000313" key="5">
    <source>
        <dbReference type="Proteomes" id="UP001178507"/>
    </source>
</evidence>
<dbReference type="AlphaFoldDB" id="A0AA36J0U6"/>
<evidence type="ECO:0000259" key="3">
    <source>
        <dbReference type="PROSITE" id="PS50222"/>
    </source>
</evidence>
<evidence type="ECO:0000256" key="1">
    <source>
        <dbReference type="ARBA" id="ARBA00022737"/>
    </source>
</evidence>
<dbReference type="PROSITE" id="PS00018">
    <property type="entry name" value="EF_HAND_1"/>
    <property type="match status" value="3"/>
</dbReference>
<dbReference type="CDD" id="cd00051">
    <property type="entry name" value="EFh"/>
    <property type="match status" value="1"/>
</dbReference>
<gene>
    <name evidence="4" type="ORF">EVOR1521_LOCUS21517</name>
</gene>
<name>A0AA36J0U6_9DINO</name>
<accession>A0AA36J0U6</accession>
<dbReference type="PROSITE" id="PS50222">
    <property type="entry name" value="EF_HAND_2"/>
    <property type="match status" value="1"/>
</dbReference>
<dbReference type="Proteomes" id="UP001178507">
    <property type="component" value="Unassembled WGS sequence"/>
</dbReference>
<dbReference type="InterPro" id="IPR050145">
    <property type="entry name" value="Centrin_CML-like"/>
</dbReference>
<dbReference type="Gene3D" id="1.10.238.10">
    <property type="entry name" value="EF-hand"/>
    <property type="match status" value="4"/>
</dbReference>
<proteinExistence type="predicted"/>
<dbReference type="PANTHER" id="PTHR23050">
    <property type="entry name" value="CALCIUM BINDING PROTEIN"/>
    <property type="match status" value="1"/>
</dbReference>
<dbReference type="InterPro" id="IPR011992">
    <property type="entry name" value="EF-hand-dom_pair"/>
</dbReference>
<comment type="caution">
    <text evidence="4">The sequence shown here is derived from an EMBL/GenBank/DDBJ whole genome shotgun (WGS) entry which is preliminary data.</text>
</comment>
<dbReference type="InterPro" id="IPR018247">
    <property type="entry name" value="EF_Hand_1_Ca_BS"/>
</dbReference>
<dbReference type="InterPro" id="IPR002048">
    <property type="entry name" value="EF_hand_dom"/>
</dbReference>
<dbReference type="SUPFAM" id="SSF47473">
    <property type="entry name" value="EF-hand"/>
    <property type="match status" value="3"/>
</dbReference>
<feature type="domain" description="EF-hand" evidence="3">
    <location>
        <begin position="461"/>
        <end position="496"/>
    </location>
</feature>
<sequence length="702" mass="80356">MEAESDQGEVSSLTIVRQFLEKTCGSVLKAWLKHLDVDVDYRISKIEFMEGMRQLNYTPQQLPRLFAGIDQDGSGEITLDEIDEEEMALWNRFRSWAVQTFYSVEDFIVTLAADPSSLTSLSAEVFSHVTEEKFCARLPELGWKQAKAGEEKHLFSALDFDGDGLVKPHCLRWLGIELKRLHKKRAAKESANKKKATPSISHERLEQQFFEFKEDLRRRYGGGNLVRAWRAALSDTMILPKTRFLKACVQLGYAKKAKDLWKMLDRDGSGFASIDELDPRSAQALAYFKKTLDQNHFAGISAAFTALDVDGARKIRRAQFRASLRRLQFQCPELSNELFDSLDLNGNHVIEEDDLQFLEKWHPLPYLTVEPNKRARDEFKKMLLQKYSRPMKAWRHVLDREGSNRCNWHTFLYASKMIGFQGDAAGAWRALDDDLSGYITLKELDFDAHMTLVEFRTWASDEFGSCRGAFDIFDGDGSNSLTFQEFRAACKIYGFEGQTKQLFTAMDVSAEGTLSVKEVAFLDDWIDDPKEVAQARKSIAAYLFSTNGVNLRGDPSRRGALAVGFENVKEMQRKLLEIERAKELAKQWHAAVENPMKLVDLCRKQMTFEVSSLKLDSRRPIRTVAESYRRLEGPDHCLNFFLKQAEPKEVSIEVKKPSEVRSQKDAPEMLLPPLPLAAEKQAEVVQRRRPMVLKPSLDELLR</sequence>
<keyword evidence="2" id="KW-0106">Calcium</keyword>
<organism evidence="4 5">
    <name type="scientific">Effrenium voratum</name>
    <dbReference type="NCBI Taxonomy" id="2562239"/>
    <lineage>
        <taxon>Eukaryota</taxon>
        <taxon>Sar</taxon>
        <taxon>Alveolata</taxon>
        <taxon>Dinophyceae</taxon>
        <taxon>Suessiales</taxon>
        <taxon>Symbiodiniaceae</taxon>
        <taxon>Effrenium</taxon>
    </lineage>
</organism>
<reference evidence="4" key="1">
    <citation type="submission" date="2023-08" db="EMBL/GenBank/DDBJ databases">
        <authorList>
            <person name="Chen Y."/>
            <person name="Shah S."/>
            <person name="Dougan E. K."/>
            <person name="Thang M."/>
            <person name="Chan C."/>
        </authorList>
    </citation>
    <scope>NUCLEOTIDE SEQUENCE</scope>
</reference>